<name>A0A820KT47_9BILA</name>
<evidence type="ECO:0000313" key="2">
    <source>
        <dbReference type="Proteomes" id="UP000663842"/>
    </source>
</evidence>
<dbReference type="PANTHER" id="PTHR37984:SF5">
    <property type="entry name" value="PROTEIN NYNRIN-LIKE"/>
    <property type="match status" value="1"/>
</dbReference>
<dbReference type="Gene3D" id="3.30.70.270">
    <property type="match status" value="1"/>
</dbReference>
<proteinExistence type="predicted"/>
<comment type="caution">
    <text evidence="1">The sequence shown here is derived from an EMBL/GenBank/DDBJ whole genome shotgun (WGS) entry which is preliminary data.</text>
</comment>
<dbReference type="InterPro" id="IPR050951">
    <property type="entry name" value="Retrovirus_Pol_polyprotein"/>
</dbReference>
<reference evidence="1" key="1">
    <citation type="submission" date="2021-02" db="EMBL/GenBank/DDBJ databases">
        <authorList>
            <person name="Nowell W R."/>
        </authorList>
    </citation>
    <scope>NUCLEOTIDE SEQUENCE</scope>
</reference>
<dbReference type="FunFam" id="3.30.70.270:FF:000020">
    <property type="entry name" value="Transposon Tf2-6 polyprotein-like Protein"/>
    <property type="match status" value="1"/>
</dbReference>
<dbReference type="AlphaFoldDB" id="A0A820KT47"/>
<organism evidence="1 2">
    <name type="scientific">Rotaria magnacalcarata</name>
    <dbReference type="NCBI Taxonomy" id="392030"/>
    <lineage>
        <taxon>Eukaryota</taxon>
        <taxon>Metazoa</taxon>
        <taxon>Spiralia</taxon>
        <taxon>Gnathifera</taxon>
        <taxon>Rotifera</taxon>
        <taxon>Eurotatoria</taxon>
        <taxon>Bdelloidea</taxon>
        <taxon>Philodinida</taxon>
        <taxon>Philodinidae</taxon>
        <taxon>Rotaria</taxon>
    </lineage>
</organism>
<accession>A0A820KT47</accession>
<dbReference type="InterPro" id="IPR043128">
    <property type="entry name" value="Rev_trsase/Diguanyl_cyclase"/>
</dbReference>
<dbReference type="SUPFAM" id="SSF56672">
    <property type="entry name" value="DNA/RNA polymerases"/>
    <property type="match status" value="1"/>
</dbReference>
<evidence type="ECO:0008006" key="3">
    <source>
        <dbReference type="Google" id="ProtNLM"/>
    </source>
</evidence>
<evidence type="ECO:0000313" key="1">
    <source>
        <dbReference type="EMBL" id="CAF4349775.1"/>
    </source>
</evidence>
<gene>
    <name evidence="1" type="ORF">UXM345_LOCUS35942</name>
</gene>
<sequence>RLVLDLANKKVVQEQPIKINPANGVNLNCDYKEVKLVENIDLKPQSSTVVAYKLDADFLNNNQSWAQNQTQQMLFVSQGGKVPGGIIEYPRPKTIRNVRAFLGVVNFYRMHIPECATIQKPLSRLMGKKVLEWSDKCEKAFFNLKKLLLNPKLLAYPNYDSRESL</sequence>
<feature type="non-terminal residue" evidence="1">
    <location>
        <position position="1"/>
    </location>
</feature>
<dbReference type="InterPro" id="IPR043502">
    <property type="entry name" value="DNA/RNA_pol_sf"/>
</dbReference>
<protein>
    <recommendedName>
        <fullName evidence="3">Reverse transcriptase</fullName>
    </recommendedName>
</protein>
<dbReference type="Proteomes" id="UP000663842">
    <property type="component" value="Unassembled WGS sequence"/>
</dbReference>
<dbReference type="PANTHER" id="PTHR37984">
    <property type="entry name" value="PROTEIN CBG26694"/>
    <property type="match status" value="1"/>
</dbReference>
<dbReference type="EMBL" id="CAJOBF010015754">
    <property type="protein sequence ID" value="CAF4349775.1"/>
    <property type="molecule type" value="Genomic_DNA"/>
</dbReference>